<evidence type="ECO:0000313" key="3">
    <source>
        <dbReference type="EMBL" id="SHI69054.1"/>
    </source>
</evidence>
<accession>A0A1M6D7A3</accession>
<feature type="transmembrane region" description="Helical" evidence="1">
    <location>
        <begin position="14"/>
        <end position="32"/>
    </location>
</feature>
<dbReference type="NCBIfam" id="TIGR02870">
    <property type="entry name" value="spore_II_D"/>
    <property type="match status" value="1"/>
</dbReference>
<dbReference type="InterPro" id="IPR014225">
    <property type="entry name" value="Spore_II_D_firmicutes"/>
</dbReference>
<evidence type="ECO:0000313" key="4">
    <source>
        <dbReference type="Proteomes" id="UP000184241"/>
    </source>
</evidence>
<evidence type="ECO:0000259" key="2">
    <source>
        <dbReference type="Pfam" id="PF08486"/>
    </source>
</evidence>
<dbReference type="Pfam" id="PF08486">
    <property type="entry name" value="SpoIID"/>
    <property type="match status" value="1"/>
</dbReference>
<dbReference type="GO" id="GO:0030435">
    <property type="term" value="P:sporulation resulting in formation of a cellular spore"/>
    <property type="evidence" value="ECO:0007669"/>
    <property type="project" value="InterPro"/>
</dbReference>
<keyword evidence="1" id="KW-0472">Membrane</keyword>
<keyword evidence="1" id="KW-0812">Transmembrane</keyword>
<dbReference type="AlphaFoldDB" id="A0A1M6D7A3"/>
<dbReference type="PANTHER" id="PTHR30032:SF4">
    <property type="entry name" value="AMIDASE ENHANCER"/>
    <property type="match status" value="1"/>
</dbReference>
<keyword evidence="1" id="KW-1133">Transmembrane helix</keyword>
<dbReference type="InterPro" id="IPR051922">
    <property type="entry name" value="Bact_Sporulation_Assoc"/>
</dbReference>
<organism evidence="3 4">
    <name type="scientific">Clostridium intestinale DSM 6191</name>
    <dbReference type="NCBI Taxonomy" id="1121320"/>
    <lineage>
        <taxon>Bacteria</taxon>
        <taxon>Bacillati</taxon>
        <taxon>Bacillota</taxon>
        <taxon>Clostridia</taxon>
        <taxon>Eubacteriales</taxon>
        <taxon>Clostridiaceae</taxon>
        <taxon>Clostridium</taxon>
    </lineage>
</organism>
<dbReference type="RefSeq" id="WP_073022502.1">
    <property type="nucleotide sequence ID" value="NZ_FQXU01000018.1"/>
</dbReference>
<name>A0A1M6D7A3_9CLOT</name>
<dbReference type="InterPro" id="IPR013693">
    <property type="entry name" value="SpoIID/LytB_N"/>
</dbReference>
<dbReference type="PANTHER" id="PTHR30032">
    <property type="entry name" value="N-ACETYLMURAMOYL-L-ALANINE AMIDASE-RELATED"/>
    <property type="match status" value="1"/>
</dbReference>
<dbReference type="NCBIfam" id="TIGR02669">
    <property type="entry name" value="SpoIID_LytB"/>
    <property type="match status" value="1"/>
</dbReference>
<reference evidence="3 4" key="1">
    <citation type="submission" date="2016-11" db="EMBL/GenBank/DDBJ databases">
        <authorList>
            <person name="Jaros S."/>
            <person name="Januszkiewicz K."/>
            <person name="Wedrychowicz H."/>
        </authorList>
    </citation>
    <scope>NUCLEOTIDE SEQUENCE [LARGE SCALE GENOMIC DNA]</scope>
    <source>
        <strain evidence="3 4">DSM 6191</strain>
    </source>
</reference>
<feature type="domain" description="Sporulation stage II protein D amidase enhancer LytB N-terminal" evidence="2">
    <location>
        <begin position="76"/>
        <end position="177"/>
    </location>
</feature>
<dbReference type="Proteomes" id="UP000184241">
    <property type="component" value="Unassembled WGS sequence"/>
</dbReference>
<dbReference type="EMBL" id="FQXU01000018">
    <property type="protein sequence ID" value="SHI69054.1"/>
    <property type="molecule type" value="Genomic_DNA"/>
</dbReference>
<protein>
    <submittedName>
        <fullName evidence="3">Stage II sporulation protein D</fullName>
    </submittedName>
</protein>
<sequence>MKRYNFDAGIMRKVALYFSSILCLILIPIIVLNGEIATPKNKDDTTIKDDENTNINNNTNDKDFSKIKVHHVESNSNEEMDLEEYIVGVIAAEMPAEFEIEALKAQAIAARTYALKRIVTPCEQANGADICDTVHCQVYISKEKRMGMWDKSQEEEENYWKKFQQAVQETKGKVLSYEGKLVLYPQFFSTSWGKTEDSASVFASDVPYLKSVDSPGEEDSKSYKSNKELTVEEFIKLVNNKYKEAKLSASNLNGSVSILSKNPGGSVAEVKLGGVKIKGTEFRILLNLKSANFTIKVANGKVNIECIGYGHGVGMSQRGANVMAKAGTKSEEILKHYYKGVEIKDIKEINLN</sequence>
<dbReference type="InterPro" id="IPR013486">
    <property type="entry name" value="SpoIID/LytB"/>
</dbReference>
<gene>
    <name evidence="3" type="ORF">SAMN02745941_04178</name>
</gene>
<proteinExistence type="predicted"/>
<evidence type="ECO:0000256" key="1">
    <source>
        <dbReference type="SAM" id="Phobius"/>
    </source>
</evidence>
<dbReference type="GO" id="GO:0030288">
    <property type="term" value="C:outer membrane-bounded periplasmic space"/>
    <property type="evidence" value="ECO:0007669"/>
    <property type="project" value="TreeGrafter"/>
</dbReference>